<proteinExistence type="predicted"/>
<dbReference type="RefSeq" id="WP_345495446.1">
    <property type="nucleotide sequence ID" value="NZ_BAABJM010000002.1"/>
</dbReference>
<keyword evidence="2" id="KW-1185">Reference proteome</keyword>
<dbReference type="EMBL" id="BAABJM010000002">
    <property type="protein sequence ID" value="GAA5052382.1"/>
    <property type="molecule type" value="Genomic_DNA"/>
</dbReference>
<name>A0ABP9K6H5_9NOCA</name>
<organism evidence="1 2">
    <name type="scientific">Nocardia callitridis</name>
    <dbReference type="NCBI Taxonomy" id="648753"/>
    <lineage>
        <taxon>Bacteria</taxon>
        <taxon>Bacillati</taxon>
        <taxon>Actinomycetota</taxon>
        <taxon>Actinomycetes</taxon>
        <taxon>Mycobacteriales</taxon>
        <taxon>Nocardiaceae</taxon>
        <taxon>Nocardia</taxon>
    </lineage>
</organism>
<dbReference type="InterPro" id="IPR053545">
    <property type="entry name" value="Enoyl-CoA_hydratase-like"/>
</dbReference>
<evidence type="ECO:0008006" key="3">
    <source>
        <dbReference type="Google" id="ProtNLM"/>
    </source>
</evidence>
<dbReference type="NCBIfam" id="NF042431">
    <property type="entry name" value="EnCoAhydt_DpgB"/>
    <property type="match status" value="1"/>
</dbReference>
<dbReference type="Proteomes" id="UP001500603">
    <property type="component" value="Unassembled WGS sequence"/>
</dbReference>
<evidence type="ECO:0000313" key="2">
    <source>
        <dbReference type="Proteomes" id="UP001500603"/>
    </source>
</evidence>
<dbReference type="CDD" id="cd06558">
    <property type="entry name" value="crotonase-like"/>
    <property type="match status" value="1"/>
</dbReference>
<evidence type="ECO:0000313" key="1">
    <source>
        <dbReference type="EMBL" id="GAA5052382.1"/>
    </source>
</evidence>
<dbReference type="InterPro" id="IPR001753">
    <property type="entry name" value="Enoyl-CoA_hydra/iso"/>
</dbReference>
<dbReference type="Gene3D" id="3.90.226.10">
    <property type="entry name" value="2-enoyl-CoA Hydratase, Chain A, domain 1"/>
    <property type="match status" value="1"/>
</dbReference>
<gene>
    <name evidence="1" type="ORF">GCM10023318_24940</name>
</gene>
<dbReference type="PANTHER" id="PTHR11941:SF54">
    <property type="entry name" value="ENOYL-COA HYDRATASE, MITOCHONDRIAL"/>
    <property type="match status" value="1"/>
</dbReference>
<accession>A0ABP9K6H5</accession>
<protein>
    <recommendedName>
        <fullName evidence="3">Enoyl-CoA hydratase/isomerase family protein</fullName>
    </recommendedName>
</protein>
<comment type="caution">
    <text evidence="1">The sequence shown here is derived from an EMBL/GenBank/DDBJ whole genome shotgun (WGS) entry which is preliminary data.</text>
</comment>
<sequence length="242" mass="25270">MTAGLSIDPHDAESEFNGSGRHIIAAVIAADTPLGPDLIASVAAVAQRAEDAPADPPHCVVLYIAGAHQHFRWPGDVAVGDVGKWENSLRRLEQAPVPIIAVVQGDAYGPAAELLLVADYRVLRADSTFGFAATEQGVWPAMGLHRLAGQIGVAKARDLVMHGRAISAAAARERGLVDAVIADGAEAAAIEEGIAVFGSAVGSELAIRRRLLLDAVTTRFEDALGAHLAASDRALRRERTAS</sequence>
<reference evidence="2" key="1">
    <citation type="journal article" date="2019" name="Int. J. Syst. Evol. Microbiol.">
        <title>The Global Catalogue of Microorganisms (GCM) 10K type strain sequencing project: providing services to taxonomists for standard genome sequencing and annotation.</title>
        <authorList>
            <consortium name="The Broad Institute Genomics Platform"/>
            <consortium name="The Broad Institute Genome Sequencing Center for Infectious Disease"/>
            <person name="Wu L."/>
            <person name="Ma J."/>
        </authorList>
    </citation>
    <scope>NUCLEOTIDE SEQUENCE [LARGE SCALE GENOMIC DNA]</scope>
    <source>
        <strain evidence="2">JCM 18298</strain>
    </source>
</reference>
<dbReference type="SUPFAM" id="SSF52096">
    <property type="entry name" value="ClpP/crotonase"/>
    <property type="match status" value="1"/>
</dbReference>
<dbReference type="InterPro" id="IPR029045">
    <property type="entry name" value="ClpP/crotonase-like_dom_sf"/>
</dbReference>
<dbReference type="PANTHER" id="PTHR11941">
    <property type="entry name" value="ENOYL-COA HYDRATASE-RELATED"/>
    <property type="match status" value="1"/>
</dbReference>
<dbReference type="Pfam" id="PF00378">
    <property type="entry name" value="ECH_1"/>
    <property type="match status" value="1"/>
</dbReference>